<dbReference type="EMBL" id="OW152835">
    <property type="protein sequence ID" value="CAH2056355.1"/>
    <property type="molecule type" value="Genomic_DNA"/>
</dbReference>
<sequence>MAVLPKFKPISDAQMSRISEILREIKYSTNVHSTNRLRKGRLLDSSAQASAAQTEVINEKAQELTLDRQDDKCFQGGTCEFFMYCWMVGGLLDGSCGGLLKGCCHRNSKAGILGVQDSNNLDYSSSEGLSFGPVINDESKCSLKRVAVVVDATSRCHARN</sequence>
<name>A0ABN8IIE0_9NEOP</name>
<reference evidence="1" key="1">
    <citation type="submission" date="2022-03" db="EMBL/GenBank/DDBJ databases">
        <authorList>
            <person name="Martin H S."/>
        </authorList>
    </citation>
    <scope>NUCLEOTIDE SEQUENCE</scope>
</reference>
<proteinExistence type="predicted"/>
<dbReference type="Proteomes" id="UP000837857">
    <property type="component" value="Chromosome 23"/>
</dbReference>
<protein>
    <submittedName>
        <fullName evidence="1">Uncharacterized protein</fullName>
    </submittedName>
</protein>
<accession>A0ABN8IIE0</accession>
<organism evidence="1 2">
    <name type="scientific">Iphiclides podalirius</name>
    <name type="common">scarce swallowtail</name>
    <dbReference type="NCBI Taxonomy" id="110791"/>
    <lineage>
        <taxon>Eukaryota</taxon>
        <taxon>Metazoa</taxon>
        <taxon>Ecdysozoa</taxon>
        <taxon>Arthropoda</taxon>
        <taxon>Hexapoda</taxon>
        <taxon>Insecta</taxon>
        <taxon>Pterygota</taxon>
        <taxon>Neoptera</taxon>
        <taxon>Endopterygota</taxon>
        <taxon>Lepidoptera</taxon>
        <taxon>Glossata</taxon>
        <taxon>Ditrysia</taxon>
        <taxon>Papilionoidea</taxon>
        <taxon>Papilionidae</taxon>
        <taxon>Papilioninae</taxon>
        <taxon>Iphiclides</taxon>
    </lineage>
</organism>
<evidence type="ECO:0000313" key="1">
    <source>
        <dbReference type="EMBL" id="CAH2056355.1"/>
    </source>
</evidence>
<keyword evidence="2" id="KW-1185">Reference proteome</keyword>
<gene>
    <name evidence="1" type="ORF">IPOD504_LOCUS9587</name>
</gene>
<feature type="non-terminal residue" evidence="1">
    <location>
        <position position="160"/>
    </location>
</feature>
<evidence type="ECO:0000313" key="2">
    <source>
        <dbReference type="Proteomes" id="UP000837857"/>
    </source>
</evidence>